<protein>
    <submittedName>
        <fullName evidence="1">Uncharacterized protein</fullName>
    </submittedName>
</protein>
<reference evidence="1 2" key="1">
    <citation type="journal article" date="2021" name="Hortic Res">
        <title>High-quality reference genome and annotation aids understanding of berry development for evergreen blueberry (Vaccinium darrowii).</title>
        <authorList>
            <person name="Yu J."/>
            <person name="Hulse-Kemp A.M."/>
            <person name="Babiker E."/>
            <person name="Staton M."/>
        </authorList>
    </citation>
    <scope>NUCLEOTIDE SEQUENCE [LARGE SCALE GENOMIC DNA]</scope>
    <source>
        <strain evidence="2">cv. NJ 8807/NJ 8810</strain>
        <tissue evidence="1">Young leaf</tissue>
    </source>
</reference>
<sequence>MSKEGLFTLFVDNLPEFVSLPWFKKLFNNYGVVKDAFIPEKRSKISGRKFGFVWYNCSISAEVAIARANGLWCEDKKLFVKYASFNQNDYRKSPSVRVGFHKNAGVGAYYHKDQDTERASHGENNIKEATGHHVSTFNSVTCFKSYAQILKGDHSGKMEKAFENLTTLTIPPTGSEWLSRSVVANLNKIIAIEELYKAFSMENLARKVLIATEKQDLIDDWIQLDVHGVLYKVRIQEVLNPDGFKVDSGILQEEQVLFAEKSVAEPIDSFQSRVADTYEALPNLMGSLGCSESRIGDSLGLVPLRETLGIGSDASQSKALDLQTVGADLSKPVSEEATNSVDDMTKSKEEGQILWKMWQIQLSFRMMMMNLQP</sequence>
<proteinExistence type="predicted"/>
<dbReference type="Proteomes" id="UP000828048">
    <property type="component" value="Chromosome 10"/>
</dbReference>
<evidence type="ECO:0000313" key="2">
    <source>
        <dbReference type="Proteomes" id="UP000828048"/>
    </source>
</evidence>
<gene>
    <name evidence="1" type="ORF">Vadar_012527</name>
</gene>
<keyword evidence="2" id="KW-1185">Reference proteome</keyword>
<accession>A0ACB7XH40</accession>
<dbReference type="EMBL" id="CM037160">
    <property type="protein sequence ID" value="KAH7840096.1"/>
    <property type="molecule type" value="Genomic_DNA"/>
</dbReference>
<evidence type="ECO:0000313" key="1">
    <source>
        <dbReference type="EMBL" id="KAH7840096.1"/>
    </source>
</evidence>
<comment type="caution">
    <text evidence="1">The sequence shown here is derived from an EMBL/GenBank/DDBJ whole genome shotgun (WGS) entry which is preliminary data.</text>
</comment>
<name>A0ACB7XH40_9ERIC</name>
<organism evidence="1 2">
    <name type="scientific">Vaccinium darrowii</name>
    <dbReference type="NCBI Taxonomy" id="229202"/>
    <lineage>
        <taxon>Eukaryota</taxon>
        <taxon>Viridiplantae</taxon>
        <taxon>Streptophyta</taxon>
        <taxon>Embryophyta</taxon>
        <taxon>Tracheophyta</taxon>
        <taxon>Spermatophyta</taxon>
        <taxon>Magnoliopsida</taxon>
        <taxon>eudicotyledons</taxon>
        <taxon>Gunneridae</taxon>
        <taxon>Pentapetalae</taxon>
        <taxon>asterids</taxon>
        <taxon>Ericales</taxon>
        <taxon>Ericaceae</taxon>
        <taxon>Vaccinioideae</taxon>
        <taxon>Vaccinieae</taxon>
        <taxon>Vaccinium</taxon>
    </lineage>
</organism>